<keyword evidence="6" id="KW-0325">Glycoprotein</keyword>
<keyword evidence="4 7" id="KW-0732">Signal</keyword>
<comment type="similarity">
    <text evidence="1 7">Belongs to the peptidase S10 family.</text>
</comment>
<evidence type="ECO:0000313" key="9">
    <source>
        <dbReference type="Proteomes" id="UP001148838"/>
    </source>
</evidence>
<keyword evidence="2 7" id="KW-0121">Carboxypeptidase</keyword>
<evidence type="ECO:0000256" key="1">
    <source>
        <dbReference type="ARBA" id="ARBA00009431"/>
    </source>
</evidence>
<feature type="signal peptide" evidence="7">
    <location>
        <begin position="1"/>
        <end position="19"/>
    </location>
</feature>
<sequence length="466" mass="52794">MFPRAFILFLTLGMTPSLGLMNLGPSHLASQTERLTNPVQEDVGLPLILTPYIETGDIETARNLSSVAGGPFSNDVLSFSGYFTVNKEYNSNLFVWFFPAQNNYENAPVILWLEGGPGMSDLFTLFDQFGPYYIEDDLSLRENPYSWHKNYSVIFVDNPVGTGFSFTNNDTGYTEDETQVGTELHTMLIQFFKMFPELQTLPFYIAGESYGGKYVPALGHTIHQLNPTAELKLNLQGLMVGNGLTDPINMVDYSTLLYELGLVDTNTYQRMHSLEDECRQATQEGNYVDAYNMLQQIHLLLFSSTHYTTYYNFLYPDMPPQMSMLFMAFVEQPEVRAAIHVGDSMFSDGSTVRTRMIPDIMVSVRPWLEELLDNYRVMYYSGQLDIVVAYAFSVNMYNNLQFGAAQEYQKAERVPWYVNGELAGYTKTAGNFTEVLVRNAGHIVALDQPAWLLELISKFISSTLVL</sequence>
<gene>
    <name evidence="8" type="ORF">ANN_21247</name>
</gene>
<dbReference type="PRINTS" id="PR00724">
    <property type="entry name" value="CRBOXYPTASEC"/>
</dbReference>
<comment type="caution">
    <text evidence="8">The sequence shown here is derived from an EMBL/GenBank/DDBJ whole genome shotgun (WGS) entry which is preliminary data.</text>
</comment>
<organism evidence="8 9">
    <name type="scientific">Periplaneta americana</name>
    <name type="common">American cockroach</name>
    <name type="synonym">Blatta americana</name>
    <dbReference type="NCBI Taxonomy" id="6978"/>
    <lineage>
        <taxon>Eukaryota</taxon>
        <taxon>Metazoa</taxon>
        <taxon>Ecdysozoa</taxon>
        <taxon>Arthropoda</taxon>
        <taxon>Hexapoda</taxon>
        <taxon>Insecta</taxon>
        <taxon>Pterygota</taxon>
        <taxon>Neoptera</taxon>
        <taxon>Polyneoptera</taxon>
        <taxon>Dictyoptera</taxon>
        <taxon>Blattodea</taxon>
        <taxon>Blattoidea</taxon>
        <taxon>Blattidae</taxon>
        <taxon>Blattinae</taxon>
        <taxon>Periplaneta</taxon>
    </lineage>
</organism>
<dbReference type="EMBL" id="JAJSOF020000029">
    <property type="protein sequence ID" value="KAJ4432624.1"/>
    <property type="molecule type" value="Genomic_DNA"/>
</dbReference>
<name>A0ABQ8SES9_PERAM</name>
<evidence type="ECO:0000256" key="7">
    <source>
        <dbReference type="RuleBase" id="RU361156"/>
    </source>
</evidence>
<evidence type="ECO:0000256" key="2">
    <source>
        <dbReference type="ARBA" id="ARBA00022645"/>
    </source>
</evidence>
<keyword evidence="5 7" id="KW-0378">Hydrolase</keyword>
<dbReference type="InterPro" id="IPR029058">
    <property type="entry name" value="AB_hydrolase_fold"/>
</dbReference>
<dbReference type="EC" id="3.4.16.-" evidence="7"/>
<dbReference type="SUPFAM" id="SSF53474">
    <property type="entry name" value="alpha/beta-Hydrolases"/>
    <property type="match status" value="1"/>
</dbReference>
<evidence type="ECO:0000256" key="4">
    <source>
        <dbReference type="ARBA" id="ARBA00022729"/>
    </source>
</evidence>
<evidence type="ECO:0000256" key="5">
    <source>
        <dbReference type="ARBA" id="ARBA00022801"/>
    </source>
</evidence>
<dbReference type="PROSITE" id="PS00131">
    <property type="entry name" value="CARBOXYPEPT_SER_SER"/>
    <property type="match status" value="1"/>
</dbReference>
<feature type="chain" id="PRO_5045001057" description="Carboxypeptidase" evidence="7">
    <location>
        <begin position="20"/>
        <end position="466"/>
    </location>
</feature>
<evidence type="ECO:0000256" key="6">
    <source>
        <dbReference type="ARBA" id="ARBA00023180"/>
    </source>
</evidence>
<evidence type="ECO:0000256" key="3">
    <source>
        <dbReference type="ARBA" id="ARBA00022670"/>
    </source>
</evidence>
<proteinExistence type="inferred from homology"/>
<accession>A0ABQ8SES9</accession>
<keyword evidence="9" id="KW-1185">Reference proteome</keyword>
<dbReference type="InterPro" id="IPR018202">
    <property type="entry name" value="Ser_caboxypep_ser_AS"/>
</dbReference>
<reference evidence="8 9" key="1">
    <citation type="journal article" date="2022" name="Allergy">
        <title>Genome assembly and annotation of Periplaneta americana reveal a comprehensive cockroach allergen profile.</title>
        <authorList>
            <person name="Wang L."/>
            <person name="Xiong Q."/>
            <person name="Saelim N."/>
            <person name="Wang L."/>
            <person name="Nong W."/>
            <person name="Wan A.T."/>
            <person name="Shi M."/>
            <person name="Liu X."/>
            <person name="Cao Q."/>
            <person name="Hui J.H.L."/>
            <person name="Sookrung N."/>
            <person name="Leung T.F."/>
            <person name="Tungtrongchitr A."/>
            <person name="Tsui S.K.W."/>
        </authorList>
    </citation>
    <scope>NUCLEOTIDE SEQUENCE [LARGE SCALE GENOMIC DNA]</scope>
    <source>
        <strain evidence="8">PWHHKU_190912</strain>
    </source>
</reference>
<dbReference type="PANTHER" id="PTHR11802">
    <property type="entry name" value="SERINE PROTEASE FAMILY S10 SERINE CARBOXYPEPTIDASE"/>
    <property type="match status" value="1"/>
</dbReference>
<dbReference type="InterPro" id="IPR001563">
    <property type="entry name" value="Peptidase_S10"/>
</dbReference>
<evidence type="ECO:0000313" key="8">
    <source>
        <dbReference type="EMBL" id="KAJ4432624.1"/>
    </source>
</evidence>
<dbReference type="PANTHER" id="PTHR11802:SF472">
    <property type="entry name" value="SERINE CARBOXYPEPTIDASE CPVL-RELATED"/>
    <property type="match status" value="1"/>
</dbReference>
<keyword evidence="3 7" id="KW-0645">Protease</keyword>
<dbReference type="Gene3D" id="3.40.50.1820">
    <property type="entry name" value="alpha/beta hydrolase"/>
    <property type="match status" value="1"/>
</dbReference>
<protein>
    <recommendedName>
        <fullName evidence="7">Carboxypeptidase</fullName>
        <ecNumber evidence="7">3.4.16.-</ecNumber>
    </recommendedName>
</protein>
<dbReference type="Pfam" id="PF00450">
    <property type="entry name" value="Peptidase_S10"/>
    <property type="match status" value="1"/>
</dbReference>
<dbReference type="Proteomes" id="UP001148838">
    <property type="component" value="Unassembled WGS sequence"/>
</dbReference>